<sequence>MTLDPIFHKDIIDSIEEMKELMPNFKDKTFFVTGATGLVGYQFIMTLVYMNEYFKTNCKIIGHARNKEKFDALYEEYQNQGILGVFQDITEPIHFDGTVDYVLHTAATTQSKLIINNPAKTFYDMIDGTRAVLEFTKEKGAKVIFTSSMEAYGRYDEFTEVTEKDLGYLDVTNPRNVYPEGKRASEMIAFAYGKEASLDVIVARLAQTFGSGVSTLENRFFAQLAKNVINGQDIVLKTDGESVANYCDIRDVVQAFMYLFVKGERNNIYNISNPKSTMRIKEVASLVAERITGNQIQVVYEIEDLQKSGFAEKTQIKLNVDKIVKLGWKPQRSLEASFHSLIDSFKEREEGIQA</sequence>
<proteinExistence type="predicted"/>
<feature type="transmembrane region" description="Helical" evidence="5">
    <location>
        <begin position="29"/>
        <end position="50"/>
    </location>
</feature>
<dbReference type="RefSeq" id="WP_209557181.1">
    <property type="nucleotide sequence ID" value="NZ_JAEDXU010000004.1"/>
</dbReference>
<reference evidence="7 8" key="1">
    <citation type="submission" date="2020-12" db="EMBL/GenBank/DDBJ databases">
        <title>Vagococcus allomyrinae sp. nov. and Enterococcus lavae sp. nov., isolated from the larvae of Allomyrina dichotoma.</title>
        <authorList>
            <person name="Lee S.D."/>
        </authorList>
    </citation>
    <scope>NUCLEOTIDE SEQUENCE [LARGE SCALE GENOMIC DNA]</scope>
    <source>
        <strain evidence="7 8">BWM-S5</strain>
    </source>
</reference>
<dbReference type="PANTHER" id="PTHR43078:SF6">
    <property type="entry name" value="UDP-GLUCURONIC ACID DECARBOXYLASE 1"/>
    <property type="match status" value="1"/>
</dbReference>
<dbReference type="InterPro" id="IPR036291">
    <property type="entry name" value="NAD(P)-bd_dom_sf"/>
</dbReference>
<feature type="domain" description="NAD-dependent epimerase/dehydratase" evidence="6">
    <location>
        <begin position="31"/>
        <end position="271"/>
    </location>
</feature>
<keyword evidence="8" id="KW-1185">Reference proteome</keyword>
<dbReference type="InterPro" id="IPR044516">
    <property type="entry name" value="UXS-like"/>
</dbReference>
<evidence type="ECO:0000256" key="3">
    <source>
        <dbReference type="ARBA" id="ARBA00023027"/>
    </source>
</evidence>
<comment type="cofactor">
    <cofactor evidence="1">
        <name>NAD(+)</name>
        <dbReference type="ChEBI" id="CHEBI:57540"/>
    </cofactor>
</comment>
<keyword evidence="5" id="KW-1133">Transmembrane helix</keyword>
<evidence type="ECO:0000256" key="4">
    <source>
        <dbReference type="ARBA" id="ARBA00023239"/>
    </source>
</evidence>
<keyword evidence="2" id="KW-0210">Decarboxylase</keyword>
<gene>
    <name evidence="7" type="ORF">I6N96_08655</name>
</gene>
<dbReference type="Pfam" id="PF01370">
    <property type="entry name" value="Epimerase"/>
    <property type="match status" value="1"/>
</dbReference>
<evidence type="ECO:0000313" key="8">
    <source>
        <dbReference type="Proteomes" id="UP000673375"/>
    </source>
</evidence>
<keyword evidence="5" id="KW-0472">Membrane</keyword>
<dbReference type="Gene3D" id="3.40.50.720">
    <property type="entry name" value="NAD(P)-binding Rossmann-like Domain"/>
    <property type="match status" value="1"/>
</dbReference>
<dbReference type="PANTHER" id="PTHR43078">
    <property type="entry name" value="UDP-GLUCURONIC ACID DECARBOXYLASE-RELATED"/>
    <property type="match status" value="1"/>
</dbReference>
<dbReference type="InterPro" id="IPR001509">
    <property type="entry name" value="Epimerase_deHydtase"/>
</dbReference>
<keyword evidence="5" id="KW-0812">Transmembrane</keyword>
<protein>
    <submittedName>
        <fullName evidence="7">NAD(P)-dependent oxidoreductase</fullName>
    </submittedName>
</protein>
<name>A0ABS4CI92_9ENTE</name>
<evidence type="ECO:0000256" key="2">
    <source>
        <dbReference type="ARBA" id="ARBA00022793"/>
    </source>
</evidence>
<evidence type="ECO:0000256" key="5">
    <source>
        <dbReference type="SAM" id="Phobius"/>
    </source>
</evidence>
<keyword evidence="3" id="KW-0520">NAD</keyword>
<evidence type="ECO:0000256" key="1">
    <source>
        <dbReference type="ARBA" id="ARBA00001911"/>
    </source>
</evidence>
<comment type="caution">
    <text evidence="7">The sequence shown here is derived from an EMBL/GenBank/DDBJ whole genome shotgun (WGS) entry which is preliminary data.</text>
</comment>
<dbReference type="SUPFAM" id="SSF51735">
    <property type="entry name" value="NAD(P)-binding Rossmann-fold domains"/>
    <property type="match status" value="1"/>
</dbReference>
<evidence type="ECO:0000313" key="7">
    <source>
        <dbReference type="EMBL" id="MBP1046353.1"/>
    </source>
</evidence>
<organism evidence="7 8">
    <name type="scientific">Enterococcus larvae</name>
    <dbReference type="NCBI Taxonomy" id="2794352"/>
    <lineage>
        <taxon>Bacteria</taxon>
        <taxon>Bacillati</taxon>
        <taxon>Bacillota</taxon>
        <taxon>Bacilli</taxon>
        <taxon>Lactobacillales</taxon>
        <taxon>Enterococcaceae</taxon>
        <taxon>Enterococcus</taxon>
    </lineage>
</organism>
<dbReference type="EMBL" id="JAEDXU010000004">
    <property type="protein sequence ID" value="MBP1046353.1"/>
    <property type="molecule type" value="Genomic_DNA"/>
</dbReference>
<keyword evidence="4" id="KW-0456">Lyase</keyword>
<evidence type="ECO:0000259" key="6">
    <source>
        <dbReference type="Pfam" id="PF01370"/>
    </source>
</evidence>
<dbReference type="Proteomes" id="UP000673375">
    <property type="component" value="Unassembled WGS sequence"/>
</dbReference>
<accession>A0ABS4CI92</accession>